<dbReference type="PRINTS" id="PR00040">
    <property type="entry name" value="HTHMERR"/>
</dbReference>
<dbReference type="GO" id="GO:0003677">
    <property type="term" value="F:DNA binding"/>
    <property type="evidence" value="ECO:0007669"/>
    <property type="project" value="UniProtKB-KW"/>
</dbReference>
<dbReference type="InterPro" id="IPR000551">
    <property type="entry name" value="MerR-type_HTH_dom"/>
</dbReference>
<evidence type="ECO:0000313" key="4">
    <source>
        <dbReference type="Proteomes" id="UP001235840"/>
    </source>
</evidence>
<accession>A0ABT9VW85</accession>
<dbReference type="PROSITE" id="PS50937">
    <property type="entry name" value="HTH_MERR_2"/>
    <property type="match status" value="1"/>
</dbReference>
<comment type="caution">
    <text evidence="3">The sequence shown here is derived from an EMBL/GenBank/DDBJ whole genome shotgun (WGS) entry which is preliminary data.</text>
</comment>
<dbReference type="SMART" id="SM00422">
    <property type="entry name" value="HTH_MERR"/>
    <property type="match status" value="1"/>
</dbReference>
<evidence type="ECO:0000256" key="1">
    <source>
        <dbReference type="ARBA" id="ARBA00023125"/>
    </source>
</evidence>
<keyword evidence="4" id="KW-1185">Reference proteome</keyword>
<dbReference type="PANTHER" id="PTHR30204">
    <property type="entry name" value="REDOX-CYCLING DRUG-SENSING TRANSCRIPTIONAL ACTIVATOR SOXR"/>
    <property type="match status" value="1"/>
</dbReference>
<feature type="domain" description="HTH merR-type" evidence="2">
    <location>
        <begin position="4"/>
        <end position="73"/>
    </location>
</feature>
<keyword evidence="1 3" id="KW-0238">DNA-binding</keyword>
<evidence type="ECO:0000313" key="3">
    <source>
        <dbReference type="EMBL" id="MDQ0165263.1"/>
    </source>
</evidence>
<proteinExistence type="predicted"/>
<dbReference type="Gene3D" id="1.10.1660.10">
    <property type="match status" value="1"/>
</dbReference>
<organism evidence="3 4">
    <name type="scientific">Caldalkalibacillus horti</name>
    <dbReference type="NCBI Taxonomy" id="77523"/>
    <lineage>
        <taxon>Bacteria</taxon>
        <taxon>Bacillati</taxon>
        <taxon>Bacillota</taxon>
        <taxon>Bacilli</taxon>
        <taxon>Bacillales</taxon>
        <taxon>Bacillaceae</taxon>
        <taxon>Caldalkalibacillus</taxon>
    </lineage>
</organism>
<gene>
    <name evidence="3" type="ORF">J2S11_001163</name>
</gene>
<dbReference type="Proteomes" id="UP001235840">
    <property type="component" value="Unassembled WGS sequence"/>
</dbReference>
<name>A0ABT9VW85_9BACI</name>
<dbReference type="InterPro" id="IPR009061">
    <property type="entry name" value="DNA-bd_dom_put_sf"/>
</dbReference>
<dbReference type="InterPro" id="IPR047057">
    <property type="entry name" value="MerR_fam"/>
</dbReference>
<reference evidence="3 4" key="1">
    <citation type="submission" date="2023-07" db="EMBL/GenBank/DDBJ databases">
        <title>Genomic Encyclopedia of Type Strains, Phase IV (KMG-IV): sequencing the most valuable type-strain genomes for metagenomic binning, comparative biology and taxonomic classification.</title>
        <authorList>
            <person name="Goeker M."/>
        </authorList>
    </citation>
    <scope>NUCLEOTIDE SEQUENCE [LARGE SCALE GENOMIC DNA]</scope>
    <source>
        <strain evidence="3 4">DSM 12751</strain>
    </source>
</reference>
<dbReference type="SUPFAM" id="SSF46955">
    <property type="entry name" value="Putative DNA-binding domain"/>
    <property type="match status" value="1"/>
</dbReference>
<dbReference type="EMBL" id="JAUSTY010000004">
    <property type="protein sequence ID" value="MDQ0165263.1"/>
    <property type="molecule type" value="Genomic_DNA"/>
</dbReference>
<dbReference type="CDD" id="cd01109">
    <property type="entry name" value="HTH_YyaN"/>
    <property type="match status" value="1"/>
</dbReference>
<sequence>MKNELTIQEVAKRTGLTLHTLRYYERIGLMDPIKREANGHRSYNEDDLEWITILLHLRSTGMPISEMQRFANLVRDGHSTISERRELLEGHEQKLQLRLKEIKSTLKILDKKISHYRNLEQEEK</sequence>
<dbReference type="PANTHER" id="PTHR30204:SF98">
    <property type="entry name" value="HTH-TYPE TRANSCRIPTIONAL REGULATOR ADHR"/>
    <property type="match status" value="1"/>
</dbReference>
<dbReference type="Pfam" id="PF13411">
    <property type="entry name" value="MerR_1"/>
    <property type="match status" value="1"/>
</dbReference>
<protein>
    <submittedName>
        <fullName evidence="3">DNA-binding transcriptional MerR regulator</fullName>
    </submittedName>
</protein>
<evidence type="ECO:0000259" key="2">
    <source>
        <dbReference type="PROSITE" id="PS50937"/>
    </source>
</evidence>
<dbReference type="RefSeq" id="WP_307392122.1">
    <property type="nucleotide sequence ID" value="NZ_BAAADK010000045.1"/>
</dbReference>